<dbReference type="SUPFAM" id="SSF47203">
    <property type="entry name" value="Acyl-CoA dehydrogenase C-terminal domain-like"/>
    <property type="match status" value="1"/>
</dbReference>
<reference evidence="6 7" key="1">
    <citation type="journal article" date="2016" name="Mol. Biol. Evol.">
        <title>Comparative Genomics of Early-Diverging Mushroom-Forming Fungi Provides Insights into the Origins of Lignocellulose Decay Capabilities.</title>
        <authorList>
            <person name="Nagy L.G."/>
            <person name="Riley R."/>
            <person name="Tritt A."/>
            <person name="Adam C."/>
            <person name="Daum C."/>
            <person name="Floudas D."/>
            <person name="Sun H."/>
            <person name="Yadav J.S."/>
            <person name="Pangilinan J."/>
            <person name="Larsson K.H."/>
            <person name="Matsuura K."/>
            <person name="Barry K."/>
            <person name="Labutti K."/>
            <person name="Kuo R."/>
            <person name="Ohm R.A."/>
            <person name="Bhattacharya S.S."/>
            <person name="Shirouzu T."/>
            <person name="Yoshinaga Y."/>
            <person name="Martin F.M."/>
            <person name="Grigoriev I.V."/>
            <person name="Hibbett D.S."/>
        </authorList>
    </citation>
    <scope>NUCLEOTIDE SEQUENCE [LARGE SCALE GENOMIC DNA]</scope>
    <source>
        <strain evidence="6 7">HHB10207 ss-3</strain>
    </source>
</reference>
<feature type="domain" description="Acyl-CoA dehydrogenase/oxidase N-terminal" evidence="4">
    <location>
        <begin position="57"/>
        <end position="143"/>
    </location>
</feature>
<evidence type="ECO:0000259" key="5">
    <source>
        <dbReference type="Pfam" id="PF08028"/>
    </source>
</evidence>
<sequence>MSSTNVSHSEPNPGTNGAPSALDAVKVINKSTVDYPDFKSKSRPKTADEFIQRAKEVADLLALDVAQRDLNNEIPYKQIQLLKDAGLVRALGPIKYGGGGLEIDVGYKIEREVAAGDGSIGQLLGYHYLWSYTAQVVGTPEQADFEAKRYTENDYFYGAAVNPRDEDLQITESADGKYLVYNGRKAFSTGSKISDLTVLEGVLNGAHIFTITESHQEGIKYGDDWNNVLGMRGTQSGSITITNVRVPWSSALGFVDKQFRPLGAYNTILLPTIQLVFTNFYLGIAQGALAKASRYTVANTRPWPFAGDVKAKGVEEFYVQDIYGSLQAKVWGLEAQVDAAGFLIRNLIHRENRESLTAEERGQTAVRVAAAKVQAIEIGLEVTSKIYEVMGARSISLKAGFDHFWRNIRTHSLHDPVAHKKAEVGRYVLNGELPSPTWYT</sequence>
<gene>
    <name evidence="6" type="ORF">SISSUDRAFT_1017133</name>
</gene>
<keyword evidence="2" id="KW-0560">Oxidoreductase</keyword>
<dbReference type="Proteomes" id="UP000076798">
    <property type="component" value="Unassembled WGS sequence"/>
</dbReference>
<dbReference type="OrthoDB" id="5356974at2759"/>
<organism evidence="6 7">
    <name type="scientific">Sistotremastrum suecicum HHB10207 ss-3</name>
    <dbReference type="NCBI Taxonomy" id="1314776"/>
    <lineage>
        <taxon>Eukaryota</taxon>
        <taxon>Fungi</taxon>
        <taxon>Dikarya</taxon>
        <taxon>Basidiomycota</taxon>
        <taxon>Agaricomycotina</taxon>
        <taxon>Agaricomycetes</taxon>
        <taxon>Sistotremastrales</taxon>
        <taxon>Sistotremastraceae</taxon>
        <taxon>Sistotremastrum</taxon>
    </lineage>
</organism>
<dbReference type="AlphaFoldDB" id="A0A166GJH3"/>
<dbReference type="EMBL" id="KV428019">
    <property type="protein sequence ID" value="KZT41734.1"/>
    <property type="molecule type" value="Genomic_DNA"/>
</dbReference>
<dbReference type="InterPro" id="IPR013107">
    <property type="entry name" value="Acyl-CoA_DH_C"/>
</dbReference>
<feature type="compositionally biased region" description="Polar residues" evidence="3">
    <location>
        <begin position="1"/>
        <end position="18"/>
    </location>
</feature>
<dbReference type="InterPro" id="IPR013786">
    <property type="entry name" value="AcylCoA_DH/ox_N"/>
</dbReference>
<dbReference type="FunFam" id="1.10.540.10:FF:000025">
    <property type="entry name" value="Related to Dibenzothiophene desulfurization enzyme C"/>
    <property type="match status" value="1"/>
</dbReference>
<evidence type="ECO:0000313" key="6">
    <source>
        <dbReference type="EMBL" id="KZT41734.1"/>
    </source>
</evidence>
<evidence type="ECO:0000259" key="4">
    <source>
        <dbReference type="Pfam" id="PF02771"/>
    </source>
</evidence>
<proteinExistence type="predicted"/>
<dbReference type="FunFam" id="2.40.110.10:FF:000020">
    <property type="entry name" value="Putative acyl-CoA dehydrogenase YdbM"/>
    <property type="match status" value="1"/>
</dbReference>
<dbReference type="Pfam" id="PF08028">
    <property type="entry name" value="Acyl-CoA_dh_2"/>
    <property type="match status" value="1"/>
</dbReference>
<dbReference type="InterPro" id="IPR037069">
    <property type="entry name" value="AcylCoA_DH/ox_N_sf"/>
</dbReference>
<dbReference type="GO" id="GO:0008470">
    <property type="term" value="F:3-methylbutanoyl-CoA dehydrogenase activity"/>
    <property type="evidence" value="ECO:0007669"/>
    <property type="project" value="TreeGrafter"/>
</dbReference>
<dbReference type="InterPro" id="IPR046373">
    <property type="entry name" value="Acyl-CoA_Oxase/DH_mid-dom_sf"/>
</dbReference>
<dbReference type="Pfam" id="PF02771">
    <property type="entry name" value="Acyl-CoA_dh_N"/>
    <property type="match status" value="1"/>
</dbReference>
<dbReference type="SUPFAM" id="SSF56645">
    <property type="entry name" value="Acyl-CoA dehydrogenase NM domain-like"/>
    <property type="match status" value="1"/>
</dbReference>
<dbReference type="Gene3D" id="1.20.140.10">
    <property type="entry name" value="Butyryl-CoA Dehydrogenase, subunit A, domain 3"/>
    <property type="match status" value="1"/>
</dbReference>
<evidence type="ECO:0000256" key="1">
    <source>
        <dbReference type="ARBA" id="ARBA00022630"/>
    </source>
</evidence>
<dbReference type="PANTHER" id="PTHR43884:SF12">
    <property type="entry name" value="ISOVALERYL-COA DEHYDROGENASE, MITOCHONDRIAL-RELATED"/>
    <property type="match status" value="1"/>
</dbReference>
<accession>A0A166GJH3</accession>
<dbReference type="Gene3D" id="1.10.540.10">
    <property type="entry name" value="Acyl-CoA dehydrogenase/oxidase, N-terminal domain"/>
    <property type="match status" value="1"/>
</dbReference>
<feature type="region of interest" description="Disordered" evidence="3">
    <location>
        <begin position="1"/>
        <end position="21"/>
    </location>
</feature>
<dbReference type="InterPro" id="IPR009100">
    <property type="entry name" value="AcylCoA_DH/oxidase_NM_dom_sf"/>
</dbReference>
<dbReference type="GO" id="GO:0006552">
    <property type="term" value="P:L-leucine catabolic process"/>
    <property type="evidence" value="ECO:0007669"/>
    <property type="project" value="TreeGrafter"/>
</dbReference>
<evidence type="ECO:0000313" key="7">
    <source>
        <dbReference type="Proteomes" id="UP000076798"/>
    </source>
</evidence>
<feature type="domain" description="Acyl-CoA dehydrogenase C-terminal" evidence="5">
    <location>
        <begin position="276"/>
        <end position="414"/>
    </location>
</feature>
<dbReference type="Gene3D" id="2.40.110.10">
    <property type="entry name" value="Butyryl-CoA Dehydrogenase, subunit A, domain 2"/>
    <property type="match status" value="1"/>
</dbReference>
<dbReference type="PANTHER" id="PTHR43884">
    <property type="entry name" value="ACYL-COA DEHYDROGENASE"/>
    <property type="match status" value="1"/>
</dbReference>
<protein>
    <submittedName>
        <fullName evidence="6">Acyl-CoA dehydrogenase NM domain-like protein</fullName>
    </submittedName>
</protein>
<evidence type="ECO:0000256" key="2">
    <source>
        <dbReference type="ARBA" id="ARBA00023002"/>
    </source>
</evidence>
<dbReference type="PIRSF" id="PIRSF016578">
    <property type="entry name" value="HsaA"/>
    <property type="match status" value="1"/>
</dbReference>
<keyword evidence="1" id="KW-0285">Flavoprotein</keyword>
<name>A0A166GJH3_9AGAM</name>
<evidence type="ECO:0000256" key="3">
    <source>
        <dbReference type="SAM" id="MobiDB-lite"/>
    </source>
</evidence>
<dbReference type="GO" id="GO:0050660">
    <property type="term" value="F:flavin adenine dinucleotide binding"/>
    <property type="evidence" value="ECO:0007669"/>
    <property type="project" value="InterPro"/>
</dbReference>
<dbReference type="InterPro" id="IPR036250">
    <property type="entry name" value="AcylCo_DH-like_C"/>
</dbReference>
<keyword evidence="7" id="KW-1185">Reference proteome</keyword>